<protein>
    <recommendedName>
        <fullName evidence="3">BPL/LPL catalytic domain-containing protein</fullName>
    </recommendedName>
</protein>
<sequence>MLQFNLFKFLQVRWYSSHFNMKKTVLVSKSKDIFTNLALEDWFYRNFNFEKHHILLMWQSEPCVVIGRHQNPYIEANISELKNITENGVVLARRNSGGGTVYHDNGNLNLSFLTRRECYDRTYNLKIIVEAVKKECDIHIDINKREDLVINDCKVSGTAAKLGRPNSYHHCTLLVNVNKENLSKSLKKLIYPFKRKLQNLYDLK</sequence>
<accession>A0ABD2N1Q8</accession>
<dbReference type="Pfam" id="PF21948">
    <property type="entry name" value="LplA-B_cat"/>
    <property type="match status" value="1"/>
</dbReference>
<feature type="domain" description="BPL/LPL catalytic" evidence="3">
    <location>
        <begin position="49"/>
        <end position="204"/>
    </location>
</feature>
<evidence type="ECO:0000256" key="2">
    <source>
        <dbReference type="ARBA" id="ARBA00008242"/>
    </source>
</evidence>
<comment type="similarity">
    <text evidence="2">Belongs to the LplA family.</text>
</comment>
<comment type="caution">
    <text evidence="4">The sequence shown here is derived from an EMBL/GenBank/DDBJ whole genome shotgun (WGS) entry which is preliminary data.</text>
</comment>
<organism evidence="4 5">
    <name type="scientific">Cryptolaemus montrouzieri</name>
    <dbReference type="NCBI Taxonomy" id="559131"/>
    <lineage>
        <taxon>Eukaryota</taxon>
        <taxon>Metazoa</taxon>
        <taxon>Ecdysozoa</taxon>
        <taxon>Arthropoda</taxon>
        <taxon>Hexapoda</taxon>
        <taxon>Insecta</taxon>
        <taxon>Pterygota</taxon>
        <taxon>Neoptera</taxon>
        <taxon>Endopterygota</taxon>
        <taxon>Coleoptera</taxon>
        <taxon>Polyphaga</taxon>
        <taxon>Cucujiformia</taxon>
        <taxon>Coccinelloidea</taxon>
        <taxon>Coccinellidae</taxon>
        <taxon>Scymninae</taxon>
        <taxon>Scymnini</taxon>
        <taxon>Cryptolaemus</taxon>
    </lineage>
</organism>
<dbReference type="AlphaFoldDB" id="A0ABD2N1Q8"/>
<dbReference type="PROSITE" id="PS51733">
    <property type="entry name" value="BPL_LPL_CATALYTIC"/>
    <property type="match status" value="1"/>
</dbReference>
<evidence type="ECO:0000313" key="4">
    <source>
        <dbReference type="EMBL" id="KAL3272462.1"/>
    </source>
</evidence>
<evidence type="ECO:0000313" key="5">
    <source>
        <dbReference type="Proteomes" id="UP001516400"/>
    </source>
</evidence>
<dbReference type="EMBL" id="JABFTP020000062">
    <property type="protein sequence ID" value="KAL3272462.1"/>
    <property type="molecule type" value="Genomic_DNA"/>
</dbReference>
<proteinExistence type="inferred from homology"/>
<dbReference type="InterPro" id="IPR004143">
    <property type="entry name" value="BPL_LPL_catalytic"/>
</dbReference>
<dbReference type="SUPFAM" id="SSF55681">
    <property type="entry name" value="Class II aaRS and biotin synthetases"/>
    <property type="match status" value="1"/>
</dbReference>
<dbReference type="Gene3D" id="3.30.930.10">
    <property type="entry name" value="Bira Bifunctional Protein, Domain 2"/>
    <property type="match status" value="1"/>
</dbReference>
<dbReference type="CDD" id="cd16443">
    <property type="entry name" value="LplA"/>
    <property type="match status" value="1"/>
</dbReference>
<dbReference type="PANTHER" id="PTHR12561">
    <property type="entry name" value="LIPOATE-PROTEIN LIGASE"/>
    <property type="match status" value="1"/>
</dbReference>
<dbReference type="PANTHER" id="PTHR12561:SF3">
    <property type="entry name" value="LIPOYLTRANSFERASE 1, MITOCHONDRIAL"/>
    <property type="match status" value="1"/>
</dbReference>
<reference evidence="4 5" key="1">
    <citation type="journal article" date="2021" name="BMC Biol.">
        <title>Horizontally acquired antibacterial genes associated with adaptive radiation of ladybird beetles.</title>
        <authorList>
            <person name="Li H.S."/>
            <person name="Tang X.F."/>
            <person name="Huang Y.H."/>
            <person name="Xu Z.Y."/>
            <person name="Chen M.L."/>
            <person name="Du X.Y."/>
            <person name="Qiu B.Y."/>
            <person name="Chen P.T."/>
            <person name="Zhang W."/>
            <person name="Slipinski A."/>
            <person name="Escalona H.E."/>
            <person name="Waterhouse R.M."/>
            <person name="Zwick A."/>
            <person name="Pang H."/>
        </authorList>
    </citation>
    <scope>NUCLEOTIDE SEQUENCE [LARGE SCALE GENOMIC DNA]</scope>
    <source>
        <strain evidence="4">SYSU2018</strain>
    </source>
</reference>
<dbReference type="InterPro" id="IPR045864">
    <property type="entry name" value="aa-tRNA-synth_II/BPL/LPL"/>
</dbReference>
<name>A0ABD2N1Q8_9CUCU</name>
<gene>
    <name evidence="4" type="ORF">HHI36_013942</name>
</gene>
<dbReference type="InterPro" id="IPR004562">
    <property type="entry name" value="LipoylTrfase_LipoateP_Ligase"/>
</dbReference>
<evidence type="ECO:0000256" key="1">
    <source>
        <dbReference type="ARBA" id="ARBA00005085"/>
    </source>
</evidence>
<evidence type="ECO:0000259" key="3">
    <source>
        <dbReference type="PROSITE" id="PS51733"/>
    </source>
</evidence>
<comment type="pathway">
    <text evidence="1">Protein modification; protein lipoylation via exogenous pathway; protein N(6)-(lipoyl)lysine from lipoate: step 2/2.</text>
</comment>
<dbReference type="Proteomes" id="UP001516400">
    <property type="component" value="Unassembled WGS sequence"/>
</dbReference>
<keyword evidence="5" id="KW-1185">Reference proteome</keyword>